<dbReference type="AlphaFoldDB" id="A0A9W9CZF1"/>
<feature type="compositionally biased region" description="Pro residues" evidence="1">
    <location>
        <begin position="311"/>
        <end position="340"/>
    </location>
</feature>
<gene>
    <name evidence="3" type="ORF">N0V93_003745</name>
</gene>
<evidence type="ECO:0000313" key="3">
    <source>
        <dbReference type="EMBL" id="KAJ4394526.1"/>
    </source>
</evidence>
<evidence type="ECO:0000313" key="4">
    <source>
        <dbReference type="Proteomes" id="UP001140453"/>
    </source>
</evidence>
<keyword evidence="2" id="KW-1133">Transmembrane helix</keyword>
<dbReference type="PANTHER" id="PTHR42058:SF1">
    <property type="entry name" value="G-PROTEIN COUPLED RECEPTORS FAMILY 2 PROFILE 2 DOMAIN-CONTAINING PROTEIN"/>
    <property type="match status" value="1"/>
</dbReference>
<dbReference type="InterPro" id="IPR053247">
    <property type="entry name" value="GPCR_GPR1/git3-like"/>
</dbReference>
<feature type="region of interest" description="Disordered" evidence="1">
    <location>
        <begin position="218"/>
        <end position="366"/>
    </location>
</feature>
<feature type="transmembrane region" description="Helical" evidence="2">
    <location>
        <begin position="132"/>
        <end position="157"/>
    </location>
</feature>
<feature type="transmembrane region" description="Helical" evidence="2">
    <location>
        <begin position="71"/>
        <end position="93"/>
    </location>
</feature>
<dbReference type="OrthoDB" id="26203at2759"/>
<evidence type="ECO:0000256" key="1">
    <source>
        <dbReference type="SAM" id="MobiDB-lite"/>
    </source>
</evidence>
<sequence>MWIPLLVFAGLTLIIQFSTFGYCIKVYLASLADNNATTENSAGLPSYTNSIRTMTPRQAYRRVRRVLQLQWRGIAIVLIIIADVIFFAIVFVFQDNTVQAIKTDPDIATGWIECLVLSQGDKDACLDKASGFVVNIATIGSVLILLAMNGFWLLFLLGRWSMVTGWIELLGRKPSVAKREFVSVDALGGPYDLKMNTDPRSYEMLSRDKDELVTPDMSTVREGPIYPPLRSYLANTPPTPDANMMDKSPDDVVSSHAGSGRRTPDYFGGAARYQAPTRSFSSPRPPTRDGVAGGGWDTPSSHPALTRSPPSSSPPSGRPYSPPGRPYSPPTSNPARPYSPPITHHYSQPSYGSQHDSMNPLQMNRI</sequence>
<feature type="compositionally biased region" description="Polar residues" evidence="1">
    <location>
        <begin position="345"/>
        <end position="366"/>
    </location>
</feature>
<protein>
    <submittedName>
        <fullName evidence="3">Uncharacterized protein</fullName>
    </submittedName>
</protein>
<keyword evidence="2" id="KW-0472">Membrane</keyword>
<organism evidence="3 4">
    <name type="scientific">Gnomoniopsis smithogilvyi</name>
    <dbReference type="NCBI Taxonomy" id="1191159"/>
    <lineage>
        <taxon>Eukaryota</taxon>
        <taxon>Fungi</taxon>
        <taxon>Dikarya</taxon>
        <taxon>Ascomycota</taxon>
        <taxon>Pezizomycotina</taxon>
        <taxon>Sordariomycetes</taxon>
        <taxon>Sordariomycetidae</taxon>
        <taxon>Diaporthales</taxon>
        <taxon>Gnomoniaceae</taxon>
        <taxon>Gnomoniopsis</taxon>
    </lineage>
</organism>
<keyword evidence="2" id="KW-0812">Transmembrane</keyword>
<dbReference type="Proteomes" id="UP001140453">
    <property type="component" value="Unassembled WGS sequence"/>
</dbReference>
<feature type="transmembrane region" description="Helical" evidence="2">
    <location>
        <begin position="6"/>
        <end position="28"/>
    </location>
</feature>
<name>A0A9W9CZF1_9PEZI</name>
<keyword evidence="4" id="KW-1185">Reference proteome</keyword>
<accession>A0A9W9CZF1</accession>
<proteinExistence type="predicted"/>
<dbReference type="EMBL" id="JAPEVB010000002">
    <property type="protein sequence ID" value="KAJ4394526.1"/>
    <property type="molecule type" value="Genomic_DNA"/>
</dbReference>
<evidence type="ECO:0000256" key="2">
    <source>
        <dbReference type="SAM" id="Phobius"/>
    </source>
</evidence>
<reference evidence="3" key="1">
    <citation type="submission" date="2022-10" db="EMBL/GenBank/DDBJ databases">
        <title>Tapping the CABI collections for fungal endophytes: first genome assemblies for Collariella, Neodidymelliopsis, Ascochyta clinopodiicola, Didymella pomorum, Didymosphaeria variabile, Neocosmospora piperis and Neocucurbitaria cava.</title>
        <authorList>
            <person name="Hill R."/>
        </authorList>
    </citation>
    <scope>NUCLEOTIDE SEQUENCE</scope>
    <source>
        <strain evidence="3">IMI 355082</strain>
    </source>
</reference>
<comment type="caution">
    <text evidence="3">The sequence shown here is derived from an EMBL/GenBank/DDBJ whole genome shotgun (WGS) entry which is preliminary data.</text>
</comment>
<dbReference type="PANTHER" id="PTHR42058">
    <property type="entry name" value="G_PROTEIN_RECEP_F2_4 DOMAIN-CONTAINING PROTEIN"/>
    <property type="match status" value="1"/>
</dbReference>